<keyword evidence="2" id="KW-1185">Reference proteome</keyword>
<dbReference type="Proteomes" id="UP000317652">
    <property type="component" value="Unassembled WGS sequence"/>
</dbReference>
<proteinExistence type="predicted"/>
<evidence type="ECO:0000313" key="2">
    <source>
        <dbReference type="Proteomes" id="UP000317652"/>
    </source>
</evidence>
<name>A0ABY6VE18_9ENTR</name>
<sequence length="39" mass="4595">MVGFKSYTSNLSVDTVYNTSKMRHIITPKEIRHVRRTDL</sequence>
<gene>
    <name evidence="1" type="ORF">SB6411_01909</name>
</gene>
<dbReference type="EMBL" id="CABGGS010000034">
    <property type="protein sequence ID" value="VUS61797.1"/>
    <property type="molecule type" value="Genomic_DNA"/>
</dbReference>
<organism evidence="1 2">
    <name type="scientific">Klebsiella spallanzanii</name>
    <dbReference type="NCBI Taxonomy" id="2587528"/>
    <lineage>
        <taxon>Bacteria</taxon>
        <taxon>Pseudomonadati</taxon>
        <taxon>Pseudomonadota</taxon>
        <taxon>Gammaproteobacteria</taxon>
        <taxon>Enterobacterales</taxon>
        <taxon>Enterobacteriaceae</taxon>
        <taxon>Klebsiella/Raoultella group</taxon>
        <taxon>Klebsiella</taxon>
    </lineage>
</organism>
<evidence type="ECO:0000313" key="1">
    <source>
        <dbReference type="EMBL" id="VUS61797.1"/>
    </source>
</evidence>
<reference evidence="1 2" key="1">
    <citation type="submission" date="2019-07" db="EMBL/GenBank/DDBJ databases">
        <authorList>
            <person name="Brisse S."/>
            <person name="Rodrigues C."/>
            <person name="Thorpe H."/>
        </authorList>
    </citation>
    <scope>NUCLEOTIDE SEQUENCE [LARGE SCALE GENOMIC DNA]</scope>
    <source>
        <strain evidence="1">SB6411</strain>
    </source>
</reference>
<accession>A0ABY6VE18</accession>
<protein>
    <submittedName>
        <fullName evidence="1">Uncharacterized protein</fullName>
    </submittedName>
</protein>
<comment type="caution">
    <text evidence="1">The sequence shown here is derived from an EMBL/GenBank/DDBJ whole genome shotgun (WGS) entry which is preliminary data.</text>
</comment>